<comment type="caution">
    <text evidence="2">The sequence shown here is derived from an EMBL/GenBank/DDBJ whole genome shotgun (WGS) entry which is preliminary data.</text>
</comment>
<dbReference type="RefSeq" id="WP_005497066.1">
    <property type="nucleotide sequence ID" value="NZ_ABIC01000005.1"/>
</dbReference>
<proteinExistence type="predicted"/>
<dbReference type="AlphaFoldDB" id="A9D0M2"/>
<protein>
    <submittedName>
        <fullName evidence="2">Uncharacterized protein</fullName>
    </submittedName>
</protein>
<feature type="transmembrane region" description="Helical" evidence="1">
    <location>
        <begin position="52"/>
        <end position="68"/>
    </location>
</feature>
<feature type="transmembrane region" description="Helical" evidence="1">
    <location>
        <begin position="28"/>
        <end position="46"/>
    </location>
</feature>
<organism evidence="2 3">
    <name type="scientific">Shewanella benthica KT99</name>
    <dbReference type="NCBI Taxonomy" id="314608"/>
    <lineage>
        <taxon>Bacteria</taxon>
        <taxon>Pseudomonadati</taxon>
        <taxon>Pseudomonadota</taxon>
        <taxon>Gammaproteobacteria</taxon>
        <taxon>Alteromonadales</taxon>
        <taxon>Shewanellaceae</taxon>
        <taxon>Shewanella</taxon>
    </lineage>
</organism>
<reference evidence="2 3" key="1">
    <citation type="submission" date="2007-10" db="EMBL/GenBank/DDBJ databases">
        <authorList>
            <person name="Yayanos A."/>
            <person name="Ferriera S."/>
            <person name="Johnson J."/>
            <person name="Kravitz S."/>
            <person name="Halpern A."/>
            <person name="Remington K."/>
            <person name="Beeson K."/>
            <person name="Tran B."/>
            <person name="Rogers Y.-H."/>
            <person name="Friedman R."/>
            <person name="Venter J.C."/>
        </authorList>
    </citation>
    <scope>NUCLEOTIDE SEQUENCE [LARGE SCALE GENOMIC DNA]</scope>
    <source>
        <strain evidence="2 3">KT99</strain>
    </source>
</reference>
<keyword evidence="1" id="KW-1133">Transmembrane helix</keyword>
<dbReference type="GO" id="GO:0022857">
    <property type="term" value="F:transmembrane transporter activity"/>
    <property type="evidence" value="ECO:0007669"/>
    <property type="project" value="InterPro"/>
</dbReference>
<feature type="transmembrane region" description="Helical" evidence="1">
    <location>
        <begin position="359"/>
        <end position="377"/>
    </location>
</feature>
<evidence type="ECO:0000256" key="1">
    <source>
        <dbReference type="SAM" id="Phobius"/>
    </source>
</evidence>
<dbReference type="Pfam" id="PF04632">
    <property type="entry name" value="FUSC"/>
    <property type="match status" value="1"/>
</dbReference>
<evidence type="ECO:0000313" key="3">
    <source>
        <dbReference type="Proteomes" id="UP000005839"/>
    </source>
</evidence>
<name>A9D0M2_9GAMM</name>
<dbReference type="InterPro" id="IPR006726">
    <property type="entry name" value="PHBA_efflux_AaeB/fusaric-R"/>
</dbReference>
<keyword evidence="1" id="KW-0472">Membrane</keyword>
<dbReference type="Proteomes" id="UP000005839">
    <property type="component" value="Unassembled WGS sequence"/>
</dbReference>
<keyword evidence="1" id="KW-0812">Transmembrane</keyword>
<dbReference type="STRING" id="314608.KT99_20099"/>
<gene>
    <name evidence="2" type="ORF">KT99_20099</name>
</gene>
<accession>A9D0M2</accession>
<feature type="transmembrane region" description="Helical" evidence="1">
    <location>
        <begin position="107"/>
        <end position="126"/>
    </location>
</feature>
<dbReference type="EMBL" id="ABIC01000005">
    <property type="protein sequence ID" value="EDQ02138.1"/>
    <property type="molecule type" value="Genomic_DNA"/>
</dbReference>
<sequence length="389" mass="43789">MAAGIDGRHHCDVDRFCCRRESLALGTYRVIGTLIGAVIGLMRVGLFAQERILYMFVVSVVVSVIFYFRNAYKKDPSVFMLTGVMVLMMSNGGDANGAFIYGVDRAFMTAFGVVVFTLVSVLLFPVKTEQNLRVLVHDLNRIQGQLFHLLTHPKETQDQAEPAESMPQDCPEKSAEQTDVSSLVKQLFAAQGALEQRYTSISAECSDVSAYKKEWDLALIYYKQISELLIVVAESGSHSVKQGTELRLDGFITDYAQTVQKLAALFIESEQVWDDKERTCEIIEHRVTLDEEALKTYTHLGRGKVLTFAYLLNQRHEKLSRLTATISSIDSVTGKVDFSERFPKALSQFIWWDAENAKTAVKVFVTYWIAGLIWIYFNPPGATPSWSSR</sequence>
<evidence type="ECO:0000313" key="2">
    <source>
        <dbReference type="EMBL" id="EDQ02138.1"/>
    </source>
</evidence>
<keyword evidence="3" id="KW-1185">Reference proteome</keyword>
<dbReference type="GO" id="GO:0005886">
    <property type="term" value="C:plasma membrane"/>
    <property type="evidence" value="ECO:0007669"/>
    <property type="project" value="InterPro"/>
</dbReference>
<feature type="transmembrane region" description="Helical" evidence="1">
    <location>
        <begin position="80"/>
        <end position="101"/>
    </location>
</feature>